<dbReference type="PANTHER" id="PTHR30337">
    <property type="entry name" value="COMPONENT OF ATP-DEPENDENT DSDNA EXONUCLEASE"/>
    <property type="match status" value="1"/>
</dbReference>
<dbReference type="InterPro" id="IPR041796">
    <property type="entry name" value="Mre11_N"/>
</dbReference>
<dbReference type="InterPro" id="IPR014576">
    <property type="entry name" value="Pesterase_YhaO"/>
</dbReference>
<keyword evidence="3" id="KW-0540">Nuclease</keyword>
<keyword evidence="4" id="KW-1185">Reference proteome</keyword>
<dbReference type="RefSeq" id="WP_181907538.1">
    <property type="nucleotide sequence ID" value="NZ_QRDY01000014.1"/>
</dbReference>
<evidence type="ECO:0000259" key="2">
    <source>
        <dbReference type="Pfam" id="PF00149"/>
    </source>
</evidence>
<dbReference type="EMBL" id="QRDY01000014">
    <property type="protein sequence ID" value="RED56246.1"/>
    <property type="molecule type" value="Genomic_DNA"/>
</dbReference>
<keyword evidence="3" id="KW-0269">Exonuclease</keyword>
<dbReference type="PANTHER" id="PTHR30337:SF7">
    <property type="entry name" value="PHOSPHOESTERASE"/>
    <property type="match status" value="1"/>
</dbReference>
<protein>
    <submittedName>
        <fullName evidence="3">DNA repair exonuclease SbcCD nuclease subunit</fullName>
    </submittedName>
</protein>
<evidence type="ECO:0000313" key="4">
    <source>
        <dbReference type="Proteomes" id="UP000256869"/>
    </source>
</evidence>
<dbReference type="Pfam" id="PF00149">
    <property type="entry name" value="Metallophos"/>
    <property type="match status" value="1"/>
</dbReference>
<reference evidence="3 4" key="1">
    <citation type="submission" date="2018-07" db="EMBL/GenBank/DDBJ databases">
        <title>Genomic Encyclopedia of Type Strains, Phase III (KMG-III): the genomes of soil and plant-associated and newly described type strains.</title>
        <authorList>
            <person name="Whitman W."/>
        </authorList>
    </citation>
    <scope>NUCLEOTIDE SEQUENCE [LARGE SCALE GENOMIC DNA]</scope>
    <source>
        <strain evidence="3 4">CECT 8236</strain>
    </source>
</reference>
<comment type="caution">
    <text evidence="3">The sequence shown here is derived from an EMBL/GenBank/DDBJ whole genome shotgun (WGS) entry which is preliminary data.</text>
</comment>
<dbReference type="Proteomes" id="UP000256869">
    <property type="component" value="Unassembled WGS sequence"/>
</dbReference>
<dbReference type="CDD" id="cd00840">
    <property type="entry name" value="MPP_Mre11_N"/>
    <property type="match status" value="1"/>
</dbReference>
<dbReference type="AlphaFoldDB" id="A0A3D9I4Y7"/>
<dbReference type="SUPFAM" id="SSF56300">
    <property type="entry name" value="Metallo-dependent phosphatases"/>
    <property type="match status" value="1"/>
</dbReference>
<evidence type="ECO:0000256" key="1">
    <source>
        <dbReference type="ARBA" id="ARBA00022801"/>
    </source>
</evidence>
<organism evidence="3 4">
    <name type="scientific">Cohnella lupini</name>
    <dbReference type="NCBI Taxonomy" id="1294267"/>
    <lineage>
        <taxon>Bacteria</taxon>
        <taxon>Bacillati</taxon>
        <taxon>Bacillota</taxon>
        <taxon>Bacilli</taxon>
        <taxon>Bacillales</taxon>
        <taxon>Paenibacillaceae</taxon>
        <taxon>Cohnella</taxon>
    </lineage>
</organism>
<dbReference type="GO" id="GO:0004527">
    <property type="term" value="F:exonuclease activity"/>
    <property type="evidence" value="ECO:0007669"/>
    <property type="project" value="UniProtKB-KW"/>
</dbReference>
<dbReference type="InterPro" id="IPR029052">
    <property type="entry name" value="Metallo-depent_PP-like"/>
</dbReference>
<accession>A0A3D9I4Y7</accession>
<dbReference type="PIRSF" id="PIRSF033091">
    <property type="entry name" value="Pesterase_YhaO"/>
    <property type="match status" value="1"/>
</dbReference>
<evidence type="ECO:0000313" key="3">
    <source>
        <dbReference type="EMBL" id="RED56246.1"/>
    </source>
</evidence>
<proteinExistence type="predicted"/>
<feature type="domain" description="Calcineurin-like phosphoesterase" evidence="2">
    <location>
        <begin position="6"/>
        <end position="204"/>
    </location>
</feature>
<gene>
    <name evidence="3" type="ORF">DFP95_11419</name>
</gene>
<sequence length="432" mass="48136">MGVPFTFVHAADLHLDSPFKGLTKVPAAVRERLRESTFVALGKLSEVVEKEKADFVVLAGDLFDVADRSLRAQLRLQRALGTMTAHGARVFIVHGNHDPESGRQARLDWPEGVFAFGSATVGCIPAYSRKGDLVAHVYGISYPTPSVTDNLALRFKKREGAPFHLALLHANVDGDPSHDNYAPCKLEELITSGFDYWALGHVHDRRVLSEYPHVVYAGNMQGRSIRETGGKGAYVVSVNEAGSIEMKFKDLADVLWREIPVSIEGMESEQQLKNRLLSALEAVRGEAGGRPSVVRIKLEGRGMLHERLLQPNVAEEWIEELREWLGEPEETDAWIWPESIAVRTGGIVRLESVAEEEGFVGELIRGGLAATEHSDASRELLDEAMETLRKQPKIREWLESRSHEERSQWIVQALELSVSLLREDRDGADNRS</sequence>
<name>A0A3D9I4Y7_9BACL</name>
<dbReference type="Gene3D" id="3.60.21.10">
    <property type="match status" value="1"/>
</dbReference>
<dbReference type="InterPro" id="IPR050535">
    <property type="entry name" value="DNA_Repair-Maintenance_Comp"/>
</dbReference>
<dbReference type="InterPro" id="IPR004843">
    <property type="entry name" value="Calcineurin-like_PHP"/>
</dbReference>
<keyword evidence="1" id="KW-0378">Hydrolase</keyword>